<name>A0AAW0VNL2_CHEQU</name>
<protein>
    <submittedName>
        <fullName evidence="3">Uncharacterized protein</fullName>
    </submittedName>
</protein>
<comment type="caution">
    <text evidence="3">The sequence shown here is derived from an EMBL/GenBank/DDBJ whole genome shotgun (WGS) entry which is preliminary data.</text>
</comment>
<evidence type="ECO:0000313" key="3">
    <source>
        <dbReference type="EMBL" id="KAK8718644.1"/>
    </source>
</evidence>
<accession>A0AAW0VNL2</accession>
<evidence type="ECO:0000256" key="1">
    <source>
        <dbReference type="SAM" id="MobiDB-lite"/>
    </source>
</evidence>
<feature type="region of interest" description="Disordered" evidence="1">
    <location>
        <begin position="1"/>
        <end position="88"/>
    </location>
</feature>
<gene>
    <name evidence="3" type="ORF">OTU49_014581</name>
</gene>
<feature type="transmembrane region" description="Helical" evidence="2">
    <location>
        <begin position="96"/>
        <end position="123"/>
    </location>
</feature>
<proteinExistence type="predicted"/>
<feature type="compositionally biased region" description="Basic and acidic residues" evidence="1">
    <location>
        <begin position="223"/>
        <end position="232"/>
    </location>
</feature>
<keyword evidence="2" id="KW-0812">Transmembrane</keyword>
<dbReference type="EMBL" id="JARKIK010004848">
    <property type="protein sequence ID" value="KAK8718644.1"/>
    <property type="molecule type" value="Genomic_DNA"/>
</dbReference>
<keyword evidence="4" id="KW-1185">Reference proteome</keyword>
<evidence type="ECO:0000313" key="4">
    <source>
        <dbReference type="Proteomes" id="UP001445076"/>
    </source>
</evidence>
<dbReference type="Proteomes" id="UP001445076">
    <property type="component" value="Unassembled WGS sequence"/>
</dbReference>
<sequence>ESTSSNTSSGDSTYSSSAITSSSDNTSSSSDRCSESTSSSDRSSESISSSDKSSDSTYSNSATNSASASRSSAITSSSASSSATSPPTTCYTTNDLVVVVLLTTLANLVTFMVVTLALCWWTLRGRLSTTSRPLNHPDYHLNDDPNDEAEEVVAAEGCLEACLPDISYQRHIARGSNLRPSFVVGRALRPLVHPNPPRLSQAVHELLHNLTTPAEEAQPEGSEGERQEEQQKTIKRRKRKNCGLYLKRRSLSLEDLAQI</sequence>
<evidence type="ECO:0000256" key="2">
    <source>
        <dbReference type="SAM" id="Phobius"/>
    </source>
</evidence>
<dbReference type="AlphaFoldDB" id="A0AAW0VNL2"/>
<organism evidence="3 4">
    <name type="scientific">Cherax quadricarinatus</name>
    <name type="common">Australian red claw crayfish</name>
    <dbReference type="NCBI Taxonomy" id="27406"/>
    <lineage>
        <taxon>Eukaryota</taxon>
        <taxon>Metazoa</taxon>
        <taxon>Ecdysozoa</taxon>
        <taxon>Arthropoda</taxon>
        <taxon>Crustacea</taxon>
        <taxon>Multicrustacea</taxon>
        <taxon>Malacostraca</taxon>
        <taxon>Eumalacostraca</taxon>
        <taxon>Eucarida</taxon>
        <taxon>Decapoda</taxon>
        <taxon>Pleocyemata</taxon>
        <taxon>Astacidea</taxon>
        <taxon>Parastacoidea</taxon>
        <taxon>Parastacidae</taxon>
        <taxon>Cherax</taxon>
    </lineage>
</organism>
<keyword evidence="2" id="KW-1133">Transmembrane helix</keyword>
<keyword evidence="2" id="KW-0472">Membrane</keyword>
<reference evidence="3 4" key="1">
    <citation type="journal article" date="2024" name="BMC Genomics">
        <title>Genome assembly of redclaw crayfish (Cherax quadricarinatus) provides insights into its immune adaptation and hypoxia tolerance.</title>
        <authorList>
            <person name="Liu Z."/>
            <person name="Zheng J."/>
            <person name="Li H."/>
            <person name="Fang K."/>
            <person name="Wang S."/>
            <person name="He J."/>
            <person name="Zhou D."/>
            <person name="Weng S."/>
            <person name="Chi M."/>
            <person name="Gu Z."/>
            <person name="He J."/>
            <person name="Li F."/>
            <person name="Wang M."/>
        </authorList>
    </citation>
    <scope>NUCLEOTIDE SEQUENCE [LARGE SCALE GENOMIC DNA]</scope>
    <source>
        <strain evidence="3">ZL_2023a</strain>
    </source>
</reference>
<feature type="non-terminal residue" evidence="3">
    <location>
        <position position="1"/>
    </location>
</feature>
<feature type="region of interest" description="Disordered" evidence="1">
    <location>
        <begin position="213"/>
        <end position="237"/>
    </location>
</feature>